<evidence type="ECO:0000259" key="16">
    <source>
        <dbReference type="PROSITE" id="PS50157"/>
    </source>
</evidence>
<feature type="domain" description="C2H2-type" evidence="16">
    <location>
        <begin position="425"/>
        <end position="452"/>
    </location>
</feature>
<evidence type="ECO:0000256" key="6">
    <source>
        <dbReference type="ARBA" id="ARBA00022771"/>
    </source>
</evidence>
<feature type="domain" description="C2H2-type" evidence="16">
    <location>
        <begin position="369"/>
        <end position="396"/>
    </location>
</feature>
<evidence type="ECO:0000256" key="2">
    <source>
        <dbReference type="ARBA" id="ARBA00004123"/>
    </source>
</evidence>
<comment type="similarity">
    <text evidence="3">Belongs to the krueppel C2H2-type zinc-finger protein family.</text>
</comment>
<dbReference type="EnsemblMetazoa" id="AMEM014655-RA">
    <property type="protein sequence ID" value="AMEM014655-PA"/>
    <property type="gene ID" value="AMEM014655"/>
</dbReference>
<comment type="similarity">
    <text evidence="12">Belongs to the snail C2H2-type zinc-finger protein family.</text>
</comment>
<evidence type="ECO:0000256" key="9">
    <source>
        <dbReference type="ARBA" id="ARBA00023125"/>
    </source>
</evidence>
<dbReference type="InterPro" id="IPR036236">
    <property type="entry name" value="Znf_C2H2_sf"/>
</dbReference>
<keyword evidence="6 13" id="KW-0863">Zinc-finger</keyword>
<keyword evidence="10" id="KW-0804">Transcription</keyword>
<dbReference type="GO" id="GO:0008270">
    <property type="term" value="F:zinc ion binding"/>
    <property type="evidence" value="ECO:0007669"/>
    <property type="project" value="UniProtKB-UniRule"/>
</dbReference>
<dbReference type="STRING" id="30066.A0A182VGM9"/>
<feature type="binding site" evidence="14">
    <location>
        <position position="72"/>
    </location>
    <ligand>
        <name>Zn(2+)</name>
        <dbReference type="ChEBI" id="CHEBI:29105"/>
    </ligand>
</feature>
<proteinExistence type="inferred from homology"/>
<evidence type="ECO:0000256" key="14">
    <source>
        <dbReference type="PROSITE-ProRule" id="PRU01263"/>
    </source>
</evidence>
<sequence length="620" mass="69029">MFPYKQARPSETVAPQLHPELHTICRTCLQQSNDTRSIFDLDQTTQLTYSEKVMQCVDVEIYPHDSLPNRICRQCVDDLDVACRFRANCTSSSVVLQTYLSYNGLEEKQLDMMLQPTLAQSIHSDPDDGEEIAIHLDSGVMYTYKPPSGLDVKLVHHSAEDVIFNSGNMKMDPLNGNADVPVEEPVNSVTETVAMVEPMHHSSLDGNITLAMESAEATKNDHIEYMFEVVNETETDDSMLEPAVDVMHVQNTATADQTLRKTTSSMTPDSTNTHSKGKQYSFANRTNAASVKTLQTIRKSHTPNETKPTIEAVTTQPAADGSGVETVIRVKRNLSAPKPSLVCKLCNVTYKHKHALETHMRRHRGDRPHKCDYCEKSFVVPFELQRHMRIHTGQKPYKCQYCERAYSDFGSKTKHERTHTGERPYACHYCDKTFSYSHVLNSHLLVHTGVKKYCCSICGKRFTKSHHLKTHYNTHPITNTDVSTAQGSEIEMTNNSNSKQQSTDVIYTEQLQDELIASASKDEQQSSGNGGVLVDSYHHGTGPGLIAATEWTAMVHNNDDGGGGGSATSAAITTEELENVSIVNFADYIIKSDGLDDLLVVQDSGDDELVELVGQPIMHR</sequence>
<dbReference type="GeneID" id="121588050"/>
<dbReference type="FunFam" id="3.30.160.60:FF:000226">
    <property type="entry name" value="Zinc finger protein 236 variant"/>
    <property type="match status" value="1"/>
</dbReference>
<keyword evidence="9" id="KW-0238">DNA-binding</keyword>
<dbReference type="GO" id="GO:0000981">
    <property type="term" value="F:DNA-binding transcription factor activity, RNA polymerase II-specific"/>
    <property type="evidence" value="ECO:0007669"/>
    <property type="project" value="TreeGrafter"/>
</dbReference>
<feature type="domain" description="ZAD" evidence="17">
    <location>
        <begin position="23"/>
        <end position="99"/>
    </location>
</feature>
<dbReference type="RefSeq" id="XP_041761506.1">
    <property type="nucleotide sequence ID" value="XM_041905572.1"/>
</dbReference>
<keyword evidence="7 14" id="KW-0862">Zinc</keyword>
<dbReference type="Proteomes" id="UP000075903">
    <property type="component" value="Unassembled WGS sequence"/>
</dbReference>
<evidence type="ECO:0000256" key="7">
    <source>
        <dbReference type="ARBA" id="ARBA00022833"/>
    </source>
</evidence>
<dbReference type="Gene3D" id="3.40.1800.20">
    <property type="match status" value="1"/>
</dbReference>
<evidence type="ECO:0000256" key="3">
    <source>
        <dbReference type="ARBA" id="ARBA00006991"/>
    </source>
</evidence>
<dbReference type="GO" id="GO:0000978">
    <property type="term" value="F:RNA polymerase II cis-regulatory region sequence-specific DNA binding"/>
    <property type="evidence" value="ECO:0007669"/>
    <property type="project" value="TreeGrafter"/>
</dbReference>
<dbReference type="PANTHER" id="PTHR24388:SF53">
    <property type="entry name" value="CHORION TRANSCRIPTION FACTOR CF2-RELATED"/>
    <property type="match status" value="1"/>
</dbReference>
<evidence type="ECO:0000256" key="1">
    <source>
        <dbReference type="ARBA" id="ARBA00003767"/>
    </source>
</evidence>
<keyword evidence="4 14" id="KW-0479">Metal-binding</keyword>
<evidence type="ECO:0000256" key="5">
    <source>
        <dbReference type="ARBA" id="ARBA00022737"/>
    </source>
</evidence>
<evidence type="ECO:0008006" key="20">
    <source>
        <dbReference type="Google" id="ProtNLM"/>
    </source>
</evidence>
<dbReference type="SMART" id="SM00355">
    <property type="entry name" value="ZnF_C2H2"/>
    <property type="match status" value="5"/>
</dbReference>
<evidence type="ECO:0000313" key="19">
    <source>
        <dbReference type="Proteomes" id="UP000075903"/>
    </source>
</evidence>
<feature type="domain" description="C2H2-type" evidence="16">
    <location>
        <begin position="341"/>
        <end position="368"/>
    </location>
</feature>
<dbReference type="SUPFAM" id="SSF57667">
    <property type="entry name" value="beta-beta-alpha zinc fingers"/>
    <property type="match status" value="3"/>
</dbReference>
<dbReference type="Gene3D" id="3.30.160.60">
    <property type="entry name" value="Classic Zinc Finger"/>
    <property type="match status" value="4"/>
</dbReference>
<feature type="binding site" evidence="14">
    <location>
        <position position="25"/>
    </location>
    <ligand>
        <name>Zn(2+)</name>
        <dbReference type="ChEBI" id="CHEBI:29105"/>
    </ligand>
</feature>
<evidence type="ECO:0000259" key="17">
    <source>
        <dbReference type="PROSITE" id="PS51915"/>
    </source>
</evidence>
<reference evidence="18" key="1">
    <citation type="submission" date="2020-05" db="UniProtKB">
        <authorList>
            <consortium name="EnsemblMetazoa"/>
        </authorList>
    </citation>
    <scope>IDENTIFICATION</scope>
    <source>
        <strain evidence="18">MAF</strain>
    </source>
</reference>
<evidence type="ECO:0000313" key="18">
    <source>
        <dbReference type="EnsemblMetazoa" id="AMEM014655-PA"/>
    </source>
</evidence>
<dbReference type="AlphaFoldDB" id="A0A182VGM9"/>
<dbReference type="InterPro" id="IPR013087">
    <property type="entry name" value="Znf_C2H2_type"/>
</dbReference>
<keyword evidence="19" id="KW-1185">Reference proteome</keyword>
<evidence type="ECO:0000256" key="11">
    <source>
        <dbReference type="ARBA" id="ARBA00023242"/>
    </source>
</evidence>
<dbReference type="PROSITE" id="PS50157">
    <property type="entry name" value="ZINC_FINGER_C2H2_2"/>
    <property type="match status" value="5"/>
</dbReference>
<evidence type="ECO:0000256" key="4">
    <source>
        <dbReference type="ARBA" id="ARBA00022723"/>
    </source>
</evidence>
<dbReference type="InterPro" id="IPR050527">
    <property type="entry name" value="Snail/Krueppel_Znf"/>
</dbReference>
<feature type="domain" description="C2H2-type" evidence="16">
    <location>
        <begin position="397"/>
        <end position="424"/>
    </location>
</feature>
<evidence type="ECO:0000256" key="13">
    <source>
        <dbReference type="PROSITE-ProRule" id="PRU00042"/>
    </source>
</evidence>
<dbReference type="KEGG" id="amer:121588050"/>
<feature type="binding site" evidence="14">
    <location>
        <position position="28"/>
    </location>
    <ligand>
        <name>Zn(2+)</name>
        <dbReference type="ChEBI" id="CHEBI:29105"/>
    </ligand>
</feature>
<evidence type="ECO:0000256" key="8">
    <source>
        <dbReference type="ARBA" id="ARBA00023015"/>
    </source>
</evidence>
<organism evidence="18 19">
    <name type="scientific">Anopheles merus</name>
    <name type="common">Mosquito</name>
    <dbReference type="NCBI Taxonomy" id="30066"/>
    <lineage>
        <taxon>Eukaryota</taxon>
        <taxon>Metazoa</taxon>
        <taxon>Ecdysozoa</taxon>
        <taxon>Arthropoda</taxon>
        <taxon>Hexapoda</taxon>
        <taxon>Insecta</taxon>
        <taxon>Pterygota</taxon>
        <taxon>Neoptera</taxon>
        <taxon>Endopterygota</taxon>
        <taxon>Diptera</taxon>
        <taxon>Nematocera</taxon>
        <taxon>Culicoidea</taxon>
        <taxon>Culicidae</taxon>
        <taxon>Anophelinae</taxon>
        <taxon>Anopheles</taxon>
    </lineage>
</organism>
<feature type="compositionally biased region" description="Polar residues" evidence="15">
    <location>
        <begin position="299"/>
        <end position="317"/>
    </location>
</feature>
<dbReference type="VEuPathDB" id="VectorBase:AMEM21_015014"/>
<dbReference type="VEuPathDB" id="VectorBase:AMEM014655"/>
<dbReference type="FunFam" id="3.30.160.60:FF:002343">
    <property type="entry name" value="Zinc finger protein 33A"/>
    <property type="match status" value="1"/>
</dbReference>
<keyword evidence="5" id="KW-0677">Repeat</keyword>
<keyword evidence="8" id="KW-0805">Transcription regulation</keyword>
<evidence type="ECO:0000256" key="10">
    <source>
        <dbReference type="ARBA" id="ARBA00023163"/>
    </source>
</evidence>
<name>A0A182VGM9_ANOME</name>
<dbReference type="SMART" id="SM00868">
    <property type="entry name" value="zf-AD"/>
    <property type="match status" value="1"/>
</dbReference>
<dbReference type="PROSITE" id="PS00028">
    <property type="entry name" value="ZINC_FINGER_C2H2_1"/>
    <property type="match status" value="5"/>
</dbReference>
<protein>
    <recommendedName>
        <fullName evidence="20">Protein krueppel</fullName>
    </recommendedName>
</protein>
<feature type="binding site" evidence="14">
    <location>
        <position position="75"/>
    </location>
    <ligand>
        <name>Zn(2+)</name>
        <dbReference type="ChEBI" id="CHEBI:29105"/>
    </ligand>
</feature>
<comment type="subcellular location">
    <subcellularLocation>
        <location evidence="2">Nucleus</location>
    </subcellularLocation>
</comment>
<dbReference type="InterPro" id="IPR012934">
    <property type="entry name" value="Znf_AD"/>
</dbReference>
<dbReference type="RefSeq" id="XP_041761504.1">
    <property type="nucleotide sequence ID" value="XM_041905570.1"/>
</dbReference>
<comment type="function">
    <text evidence="1">May be involved in transcriptional regulation.</text>
</comment>
<dbReference type="GO" id="GO:0005634">
    <property type="term" value="C:nucleus"/>
    <property type="evidence" value="ECO:0007669"/>
    <property type="project" value="UniProtKB-SubCell"/>
</dbReference>
<feature type="region of interest" description="Disordered" evidence="15">
    <location>
        <begin position="299"/>
        <end position="320"/>
    </location>
</feature>
<dbReference type="PANTHER" id="PTHR24388">
    <property type="entry name" value="ZINC FINGER PROTEIN"/>
    <property type="match status" value="1"/>
</dbReference>
<evidence type="ECO:0000256" key="12">
    <source>
        <dbReference type="ARBA" id="ARBA00037948"/>
    </source>
</evidence>
<evidence type="ECO:0000256" key="15">
    <source>
        <dbReference type="SAM" id="MobiDB-lite"/>
    </source>
</evidence>
<dbReference type="Pfam" id="PF07776">
    <property type="entry name" value="zf-AD"/>
    <property type="match status" value="1"/>
</dbReference>
<dbReference type="PROSITE" id="PS51915">
    <property type="entry name" value="ZAD"/>
    <property type="match status" value="1"/>
</dbReference>
<dbReference type="Pfam" id="PF00096">
    <property type="entry name" value="zf-C2H2"/>
    <property type="match status" value="4"/>
</dbReference>
<dbReference type="FunFam" id="3.30.160.60:FF:000634">
    <property type="entry name" value="Zinc finger X-chromosomal protein"/>
    <property type="match status" value="1"/>
</dbReference>
<dbReference type="SUPFAM" id="SSF57716">
    <property type="entry name" value="Glucocorticoid receptor-like (DNA-binding domain)"/>
    <property type="match status" value="1"/>
</dbReference>
<dbReference type="FunFam" id="3.30.160.60:FF:000100">
    <property type="entry name" value="Zinc finger 45-like"/>
    <property type="match status" value="1"/>
</dbReference>
<keyword evidence="11" id="KW-0539">Nucleus</keyword>
<accession>A0A182VGM9</accession>
<feature type="domain" description="C2H2-type" evidence="16">
    <location>
        <begin position="453"/>
        <end position="475"/>
    </location>
</feature>